<dbReference type="AlphaFoldDB" id="R7WAP3"/>
<evidence type="ECO:0008006" key="2">
    <source>
        <dbReference type="Google" id="ProtNLM"/>
    </source>
</evidence>
<reference evidence="1" key="1">
    <citation type="submission" date="2015-06" db="UniProtKB">
        <authorList>
            <consortium name="EnsemblPlants"/>
        </authorList>
    </citation>
    <scope>IDENTIFICATION</scope>
</reference>
<accession>R7WAP3</accession>
<protein>
    <recommendedName>
        <fullName evidence="2">Late embryogenesis abundant protein LEA-2 subgroup domain-containing protein</fullName>
    </recommendedName>
</protein>
<sequence>MSDNPCSVCVVTVVTLVALFVAGIELAMLFGMPYRKYSIIIDSVSGLNLTPSKDLALDPQFNLTLRLASASPGRRACMDTGTYVQVSYRCIPLATSAAAPQRLCVGPRRSRDELVNAKGTGVRLPGFLMDSLAADLQSGVEAFDVMVRRSGGHDGNTLVASCGVRRV</sequence>
<dbReference type="EnsemblPlants" id="EMT19296">
    <property type="protein sequence ID" value="EMT19296"/>
    <property type="gene ID" value="F775_02370"/>
</dbReference>
<proteinExistence type="predicted"/>
<organism evidence="1">
    <name type="scientific">Aegilops tauschii</name>
    <name type="common">Tausch's goatgrass</name>
    <name type="synonym">Aegilops squarrosa</name>
    <dbReference type="NCBI Taxonomy" id="37682"/>
    <lineage>
        <taxon>Eukaryota</taxon>
        <taxon>Viridiplantae</taxon>
        <taxon>Streptophyta</taxon>
        <taxon>Embryophyta</taxon>
        <taxon>Tracheophyta</taxon>
        <taxon>Spermatophyta</taxon>
        <taxon>Magnoliopsida</taxon>
        <taxon>Liliopsida</taxon>
        <taxon>Poales</taxon>
        <taxon>Poaceae</taxon>
        <taxon>BOP clade</taxon>
        <taxon>Pooideae</taxon>
        <taxon>Triticodae</taxon>
        <taxon>Triticeae</taxon>
        <taxon>Triticinae</taxon>
        <taxon>Aegilops</taxon>
    </lineage>
</organism>
<evidence type="ECO:0000313" key="1">
    <source>
        <dbReference type="EnsemblPlants" id="EMT19296"/>
    </source>
</evidence>
<dbReference type="PANTHER" id="PTHR33994">
    <property type="entry name" value="OS04G0515000 PROTEIN"/>
    <property type="match status" value="1"/>
</dbReference>
<name>R7WAP3_AEGTA</name>
<dbReference type="PANTHER" id="PTHR33994:SF41">
    <property type="entry name" value="LATE EMBRYOGENESIS ABUNDANT PROTEIN LEA-2 SUBGROUP DOMAIN-CONTAINING PROTEIN"/>
    <property type="match status" value="1"/>
</dbReference>